<dbReference type="InterPro" id="IPR054293">
    <property type="entry name" value="DUF7029"/>
</dbReference>
<keyword evidence="1" id="KW-0732">Signal</keyword>
<protein>
    <recommendedName>
        <fullName evidence="6">Isoamyl alcohol oxidase</fullName>
    </recommendedName>
</protein>
<proteinExistence type="predicted"/>
<dbReference type="AlphaFoldDB" id="A0A066XIP9"/>
<dbReference type="InterPro" id="IPR055647">
    <property type="entry name" value="DUF7223"/>
</dbReference>
<evidence type="ECO:0008006" key="6">
    <source>
        <dbReference type="Google" id="ProtNLM"/>
    </source>
</evidence>
<reference evidence="5" key="1">
    <citation type="journal article" date="2014" name="Genome Announc.">
        <title>Draft genome sequence of Colletotrichum sublineola, a destructive pathogen of cultivated sorghum.</title>
        <authorList>
            <person name="Baroncelli R."/>
            <person name="Sanz-Martin J.M."/>
            <person name="Rech G.E."/>
            <person name="Sukno S.A."/>
            <person name="Thon M.R."/>
        </authorList>
    </citation>
    <scope>NUCLEOTIDE SEQUENCE [LARGE SCALE GENOMIC DNA]</scope>
    <source>
        <strain evidence="5">TX430BB</strain>
    </source>
</reference>
<dbReference type="Pfam" id="PF23865">
    <property type="entry name" value="DUF7223"/>
    <property type="match status" value="1"/>
</dbReference>
<organism evidence="4 5">
    <name type="scientific">Colletotrichum sublineola</name>
    <name type="common">Sorghum anthracnose fungus</name>
    <dbReference type="NCBI Taxonomy" id="1173701"/>
    <lineage>
        <taxon>Eukaryota</taxon>
        <taxon>Fungi</taxon>
        <taxon>Dikarya</taxon>
        <taxon>Ascomycota</taxon>
        <taxon>Pezizomycotina</taxon>
        <taxon>Sordariomycetes</taxon>
        <taxon>Hypocreomycetidae</taxon>
        <taxon>Glomerellales</taxon>
        <taxon>Glomerellaceae</taxon>
        <taxon>Colletotrichum</taxon>
        <taxon>Colletotrichum graminicola species complex</taxon>
    </lineage>
</organism>
<feature type="domain" description="DUF7223" evidence="3">
    <location>
        <begin position="251"/>
        <end position="388"/>
    </location>
</feature>
<dbReference type="eggNOG" id="ENOG502SNFF">
    <property type="taxonomic scope" value="Eukaryota"/>
</dbReference>
<dbReference type="HOGENOM" id="CLU_023307_1_0_1"/>
<evidence type="ECO:0000256" key="1">
    <source>
        <dbReference type="SAM" id="SignalP"/>
    </source>
</evidence>
<dbReference type="STRING" id="1173701.A0A066XIP9"/>
<evidence type="ECO:0000313" key="4">
    <source>
        <dbReference type="EMBL" id="KDN69063.1"/>
    </source>
</evidence>
<dbReference type="Proteomes" id="UP000027238">
    <property type="component" value="Unassembled WGS sequence"/>
</dbReference>
<feature type="signal peptide" evidence="1">
    <location>
        <begin position="1"/>
        <end position="20"/>
    </location>
</feature>
<gene>
    <name evidence="4" type="ORF">CSUB01_10057</name>
</gene>
<dbReference type="OrthoDB" id="160645at2759"/>
<dbReference type="EMBL" id="JMSE01000568">
    <property type="protein sequence ID" value="KDN69063.1"/>
    <property type="molecule type" value="Genomic_DNA"/>
</dbReference>
<feature type="domain" description="DUF7029" evidence="2">
    <location>
        <begin position="79"/>
        <end position="174"/>
    </location>
</feature>
<accession>A0A066XIP9</accession>
<dbReference type="Pfam" id="PF22974">
    <property type="entry name" value="DUF7029"/>
    <property type="match status" value="1"/>
</dbReference>
<evidence type="ECO:0000313" key="5">
    <source>
        <dbReference type="Proteomes" id="UP000027238"/>
    </source>
</evidence>
<dbReference type="OMA" id="QSQCWNF"/>
<evidence type="ECO:0000259" key="3">
    <source>
        <dbReference type="Pfam" id="PF23865"/>
    </source>
</evidence>
<comment type="caution">
    <text evidence="4">The sequence shown here is derived from an EMBL/GenBank/DDBJ whole genome shotgun (WGS) entry which is preliminary data.</text>
</comment>
<feature type="chain" id="PRO_5001634954" description="Isoamyl alcohol oxidase" evidence="1">
    <location>
        <begin position="21"/>
        <end position="456"/>
    </location>
</feature>
<keyword evidence="5" id="KW-1185">Reference proteome</keyword>
<name>A0A066XIP9_COLSU</name>
<evidence type="ECO:0000259" key="2">
    <source>
        <dbReference type="Pfam" id="PF22974"/>
    </source>
</evidence>
<sequence>MKFTLSTVLAFQTVVGSALSAALPSKKQPIVSSETILRPVQRRQDCVPAVPLGPANLIPNVNVTLPYEGPNTTNAIVRAMMKHPAILLEDIETITDVQCSDAGVVLKFAEAGDYNTCLSTWPPKDLIMVTNHNNGCDNQYERGIYVVQGYTFDDATLTIKATTTRAEMRDQIDDAVIDFQHIGTATTKRDLSGTISADLSGSTLIATDPLTIVANEARLESTVSLAGHVHYNVAKFEVGEFYIDLDYSSALALNVSAAVKGKFVTKLYEYNPLSVSVSAFSIPGIIDVGPMVDFGLGIEFGANGSVNASVGVVTSVSEANVHLDFLDANKTSTTGWELQTSVTTDIDAQVQLQLNPFAALTVALGVKLFKGFLDMSAGVRPKASVINVFSVDVDFTYNSESGATFARPTEDQCINGAWFASTFHFGVDVFATQFYKKNLYAVDVPIYQSQCWNFVH</sequence>